<sequence length="103" mass="11322">MTEIPSDQYEIEKRLAVWVGTLAAWTATGWLFDPRLGLMMLLGLPYLIGLAGLIAVIPIAGLVIAFVYSLRTRNRRAAYLTALFGGTGYIGCGAMIYQILQRI</sequence>
<proteinExistence type="predicted"/>
<dbReference type="RefSeq" id="WP_171188527.1">
    <property type="nucleotide sequence ID" value="NZ_WTPX01000111.1"/>
</dbReference>
<reference evidence="2 3" key="1">
    <citation type="journal article" date="2020" name="Syst. Appl. Microbiol.">
        <title>Alienimonas chondri sp. nov., a novel planctomycete isolated from the biofilm of the red alga Chondrus crispus.</title>
        <authorList>
            <person name="Vitorino I."/>
            <person name="Albuquerque L."/>
            <person name="Wiegand S."/>
            <person name="Kallscheuer N."/>
            <person name="da Costa M.S."/>
            <person name="Lobo-da-Cunha A."/>
            <person name="Jogler C."/>
            <person name="Lage O.M."/>
        </authorList>
    </citation>
    <scope>NUCLEOTIDE SEQUENCE [LARGE SCALE GENOMIC DNA]</scope>
    <source>
        <strain evidence="2 3">LzC2</strain>
    </source>
</reference>
<protein>
    <submittedName>
        <fullName evidence="2">Uncharacterized protein</fullName>
    </submittedName>
</protein>
<name>A0ABX1VGK6_9PLAN</name>
<accession>A0ABX1VGK6</accession>
<gene>
    <name evidence="2" type="ORF">LzC2_30700</name>
</gene>
<evidence type="ECO:0000313" key="3">
    <source>
        <dbReference type="Proteomes" id="UP000609651"/>
    </source>
</evidence>
<evidence type="ECO:0000256" key="1">
    <source>
        <dbReference type="SAM" id="Phobius"/>
    </source>
</evidence>
<keyword evidence="1" id="KW-0812">Transmembrane</keyword>
<feature type="transmembrane region" description="Helical" evidence="1">
    <location>
        <begin position="44"/>
        <end position="70"/>
    </location>
</feature>
<keyword evidence="1" id="KW-0472">Membrane</keyword>
<feature type="transmembrane region" description="Helical" evidence="1">
    <location>
        <begin position="15"/>
        <end position="32"/>
    </location>
</feature>
<evidence type="ECO:0000313" key="2">
    <source>
        <dbReference type="EMBL" id="NNJ26973.1"/>
    </source>
</evidence>
<keyword evidence="1" id="KW-1133">Transmembrane helix</keyword>
<dbReference type="EMBL" id="WTPX01000111">
    <property type="protein sequence ID" value="NNJ26973.1"/>
    <property type="molecule type" value="Genomic_DNA"/>
</dbReference>
<organism evidence="2 3">
    <name type="scientific">Alienimonas chondri</name>
    <dbReference type="NCBI Taxonomy" id="2681879"/>
    <lineage>
        <taxon>Bacteria</taxon>
        <taxon>Pseudomonadati</taxon>
        <taxon>Planctomycetota</taxon>
        <taxon>Planctomycetia</taxon>
        <taxon>Planctomycetales</taxon>
        <taxon>Planctomycetaceae</taxon>
        <taxon>Alienimonas</taxon>
    </lineage>
</organism>
<dbReference type="Proteomes" id="UP000609651">
    <property type="component" value="Unassembled WGS sequence"/>
</dbReference>
<keyword evidence="3" id="KW-1185">Reference proteome</keyword>
<comment type="caution">
    <text evidence="2">The sequence shown here is derived from an EMBL/GenBank/DDBJ whole genome shotgun (WGS) entry which is preliminary data.</text>
</comment>
<feature type="transmembrane region" description="Helical" evidence="1">
    <location>
        <begin position="77"/>
        <end position="100"/>
    </location>
</feature>